<accession>A0A4R8MGP1</accession>
<evidence type="ECO:0000256" key="6">
    <source>
        <dbReference type="ARBA" id="ARBA00022840"/>
    </source>
</evidence>
<dbReference type="GO" id="GO:0005524">
    <property type="term" value="F:ATP binding"/>
    <property type="evidence" value="ECO:0007669"/>
    <property type="project" value="UniProtKB-KW"/>
</dbReference>
<keyword evidence="4" id="KW-0547">Nucleotide-binding</keyword>
<evidence type="ECO:0000256" key="2">
    <source>
        <dbReference type="ARBA" id="ARBA00013253"/>
    </source>
</evidence>
<reference evidence="9 10" key="1">
    <citation type="submission" date="2019-03" db="EMBL/GenBank/DDBJ databases">
        <title>Genomic Encyclopedia of Type Strains, Phase IV (KMG-IV): sequencing the most valuable type-strain genomes for metagenomic binning, comparative biology and taxonomic classification.</title>
        <authorList>
            <person name="Goeker M."/>
        </authorList>
    </citation>
    <scope>NUCLEOTIDE SEQUENCE [LARGE SCALE GENOMIC DNA]</scope>
    <source>
        <strain evidence="9 10">DSM 25964</strain>
    </source>
</reference>
<dbReference type="SUPFAM" id="SSF55083">
    <property type="entry name" value="6-hydroxymethyl-7,8-dihydropterin pyrophosphokinase, HPPK"/>
    <property type="match status" value="1"/>
</dbReference>
<dbReference type="Gene3D" id="3.30.70.560">
    <property type="entry name" value="7,8-Dihydro-6-hydroxymethylpterin-pyrophosphokinase HPPK"/>
    <property type="match status" value="1"/>
</dbReference>
<keyword evidence="7" id="KW-0289">Folate biosynthesis</keyword>
<comment type="caution">
    <text evidence="9">The sequence shown here is derived from an EMBL/GenBank/DDBJ whole genome shotgun (WGS) entry which is preliminary data.</text>
</comment>
<keyword evidence="3" id="KW-0808">Transferase</keyword>
<name>A0A4R8MGP1_9BACT</name>
<evidence type="ECO:0000313" key="10">
    <source>
        <dbReference type="Proteomes" id="UP000295066"/>
    </source>
</evidence>
<dbReference type="GO" id="GO:0003848">
    <property type="term" value="F:2-amino-4-hydroxy-6-hydroxymethyldihydropteridine diphosphokinase activity"/>
    <property type="evidence" value="ECO:0007669"/>
    <property type="project" value="UniProtKB-EC"/>
</dbReference>
<keyword evidence="5 9" id="KW-0418">Kinase</keyword>
<dbReference type="PANTHER" id="PTHR43071:SF1">
    <property type="entry name" value="2-AMINO-4-HYDROXY-6-HYDROXYMETHYLDIHYDROPTERIDINE PYROPHOSPHOKINASE"/>
    <property type="match status" value="1"/>
</dbReference>
<gene>
    <name evidence="9" type="ORF">C8D99_101314</name>
</gene>
<dbReference type="Pfam" id="PF01288">
    <property type="entry name" value="HPPK"/>
    <property type="match status" value="1"/>
</dbReference>
<dbReference type="GO" id="GO:0016301">
    <property type="term" value="F:kinase activity"/>
    <property type="evidence" value="ECO:0007669"/>
    <property type="project" value="UniProtKB-KW"/>
</dbReference>
<dbReference type="RefSeq" id="WP_133955616.1">
    <property type="nucleotide sequence ID" value="NZ_SORI01000001.1"/>
</dbReference>
<evidence type="ECO:0000313" key="9">
    <source>
        <dbReference type="EMBL" id="TDY65163.1"/>
    </source>
</evidence>
<dbReference type="PANTHER" id="PTHR43071">
    <property type="entry name" value="2-AMINO-4-HYDROXY-6-HYDROXYMETHYLDIHYDROPTERIDINE PYROPHOSPHOKINASE"/>
    <property type="match status" value="1"/>
</dbReference>
<dbReference type="PROSITE" id="PS00794">
    <property type="entry name" value="HPPK"/>
    <property type="match status" value="1"/>
</dbReference>
<organism evidence="9 10">
    <name type="scientific">Aminivibrio pyruvatiphilus</name>
    <dbReference type="NCBI Taxonomy" id="1005740"/>
    <lineage>
        <taxon>Bacteria</taxon>
        <taxon>Thermotogati</taxon>
        <taxon>Synergistota</taxon>
        <taxon>Synergistia</taxon>
        <taxon>Synergistales</taxon>
        <taxon>Aminobacteriaceae</taxon>
        <taxon>Aminivibrio</taxon>
    </lineage>
</organism>
<protein>
    <recommendedName>
        <fullName evidence="2">2-amino-4-hydroxy-6-hydroxymethyldihydropteridine diphosphokinase</fullName>
        <ecNumber evidence="2">2.7.6.3</ecNumber>
    </recommendedName>
</protein>
<sequence>MSTVGLSLGSNLGDRLLLLRKAVSLLRNAGLAVLASSDVFETPPWGVEDQPRFLNACVLAETSLLPEDLLDLLKQMEGALGRTPEKRWGPRVIDLDILFYDGLTVRSDRLTVPHREMAARAFVLLPLAQIAPEWRHPETGLTPEEMIRLLPPAETGGILRICTL</sequence>
<dbReference type="Proteomes" id="UP000295066">
    <property type="component" value="Unassembled WGS sequence"/>
</dbReference>
<keyword evidence="10" id="KW-1185">Reference proteome</keyword>
<evidence type="ECO:0000256" key="3">
    <source>
        <dbReference type="ARBA" id="ARBA00022679"/>
    </source>
</evidence>
<dbReference type="NCBIfam" id="TIGR01498">
    <property type="entry name" value="folK"/>
    <property type="match status" value="1"/>
</dbReference>
<proteinExistence type="predicted"/>
<evidence type="ECO:0000256" key="1">
    <source>
        <dbReference type="ARBA" id="ARBA00005051"/>
    </source>
</evidence>
<dbReference type="EMBL" id="SORI01000001">
    <property type="protein sequence ID" value="TDY65163.1"/>
    <property type="molecule type" value="Genomic_DNA"/>
</dbReference>
<dbReference type="CDD" id="cd00483">
    <property type="entry name" value="HPPK"/>
    <property type="match status" value="1"/>
</dbReference>
<dbReference type="InterPro" id="IPR000550">
    <property type="entry name" value="Hppk"/>
</dbReference>
<dbReference type="GO" id="GO:0046656">
    <property type="term" value="P:folic acid biosynthetic process"/>
    <property type="evidence" value="ECO:0007669"/>
    <property type="project" value="UniProtKB-KW"/>
</dbReference>
<keyword evidence="6" id="KW-0067">ATP-binding</keyword>
<evidence type="ECO:0000256" key="7">
    <source>
        <dbReference type="ARBA" id="ARBA00022909"/>
    </source>
</evidence>
<feature type="domain" description="7,8-dihydro-6-hydroxymethylpterin-pyrophosphokinase" evidence="8">
    <location>
        <begin position="87"/>
        <end position="98"/>
    </location>
</feature>
<evidence type="ECO:0000259" key="8">
    <source>
        <dbReference type="PROSITE" id="PS00794"/>
    </source>
</evidence>
<dbReference type="AlphaFoldDB" id="A0A4R8MGP1"/>
<evidence type="ECO:0000256" key="5">
    <source>
        <dbReference type="ARBA" id="ARBA00022777"/>
    </source>
</evidence>
<evidence type="ECO:0000256" key="4">
    <source>
        <dbReference type="ARBA" id="ARBA00022741"/>
    </source>
</evidence>
<dbReference type="GO" id="GO:0046654">
    <property type="term" value="P:tetrahydrofolate biosynthetic process"/>
    <property type="evidence" value="ECO:0007669"/>
    <property type="project" value="UniProtKB-UniPathway"/>
</dbReference>
<dbReference type="UniPathway" id="UPA00077">
    <property type="reaction ID" value="UER00155"/>
</dbReference>
<dbReference type="OrthoDB" id="9808041at2"/>
<dbReference type="InterPro" id="IPR035907">
    <property type="entry name" value="Hppk_sf"/>
</dbReference>
<comment type="pathway">
    <text evidence="1">Cofactor biosynthesis; tetrahydrofolate biosynthesis; 2-amino-4-hydroxy-6-hydroxymethyl-7,8-dihydropteridine diphosphate from 7,8-dihydroneopterin triphosphate: step 4/4.</text>
</comment>
<dbReference type="EC" id="2.7.6.3" evidence="2"/>